<keyword evidence="4" id="KW-1185">Reference proteome</keyword>
<dbReference type="OrthoDB" id="30195at2759"/>
<protein>
    <submittedName>
        <fullName evidence="3">Uncharacterized protein</fullName>
    </submittedName>
</protein>
<dbReference type="Proteomes" id="UP001165122">
    <property type="component" value="Unassembled WGS sequence"/>
</dbReference>
<evidence type="ECO:0000313" key="4">
    <source>
        <dbReference type="Proteomes" id="UP001165122"/>
    </source>
</evidence>
<accession>A0A9W7AKU7</accession>
<name>A0A9W7AKU7_9STRA</name>
<organism evidence="3 4">
    <name type="scientific">Triparma laevis f. longispina</name>
    <dbReference type="NCBI Taxonomy" id="1714387"/>
    <lineage>
        <taxon>Eukaryota</taxon>
        <taxon>Sar</taxon>
        <taxon>Stramenopiles</taxon>
        <taxon>Ochrophyta</taxon>
        <taxon>Bolidophyceae</taxon>
        <taxon>Parmales</taxon>
        <taxon>Triparmaceae</taxon>
        <taxon>Triparma</taxon>
    </lineage>
</organism>
<dbReference type="GO" id="GO:0005730">
    <property type="term" value="C:nucleolus"/>
    <property type="evidence" value="ECO:0007669"/>
    <property type="project" value="TreeGrafter"/>
</dbReference>
<evidence type="ECO:0000256" key="1">
    <source>
        <dbReference type="ARBA" id="ARBA00004123"/>
    </source>
</evidence>
<evidence type="ECO:0000256" key="2">
    <source>
        <dbReference type="ARBA" id="ARBA00023242"/>
    </source>
</evidence>
<reference evidence="4" key="1">
    <citation type="journal article" date="2023" name="Commun. Biol.">
        <title>Genome analysis of Parmales, the sister group of diatoms, reveals the evolutionary specialization of diatoms from phago-mixotrophs to photoautotrophs.</title>
        <authorList>
            <person name="Ban H."/>
            <person name="Sato S."/>
            <person name="Yoshikawa S."/>
            <person name="Yamada K."/>
            <person name="Nakamura Y."/>
            <person name="Ichinomiya M."/>
            <person name="Sato N."/>
            <person name="Blanc-Mathieu R."/>
            <person name="Endo H."/>
            <person name="Kuwata A."/>
            <person name="Ogata H."/>
        </authorList>
    </citation>
    <scope>NUCLEOTIDE SEQUENCE [LARGE SCALE GENOMIC DNA]</scope>
    <source>
        <strain evidence="4">NIES 3700</strain>
    </source>
</reference>
<dbReference type="EMBL" id="BRXW01000660">
    <property type="protein sequence ID" value="GMH72836.1"/>
    <property type="molecule type" value="Genomic_DNA"/>
</dbReference>
<dbReference type="PANTHER" id="PTHR44267:SF1">
    <property type="entry name" value="WD REPEAT-CONTAINING PROTEIN 43"/>
    <property type="match status" value="1"/>
</dbReference>
<dbReference type="AlphaFoldDB" id="A0A9W7AKU7"/>
<comment type="caution">
    <text evidence="3">The sequence shown here is derived from an EMBL/GenBank/DDBJ whole genome shotgun (WGS) entry which is preliminary data.</text>
</comment>
<sequence>MSTQLSITSSSLQIHAPSQPLTILSLSTSLPTRYPSSTPLPPTLAPSSTSTFALLYSESSYVLLDVKKGTYAKEVKTEEANLKCVVEDGGRVVRLTERGVSVDEAAKVVKRVKVPKSYTTDSTTLHYLSPNTYVLSSPSGTIQLNIVTGSKTPITKTFLTTVNNLVVSSASNLLYIGDDAVSSFKLKSSDTVKYVTYDSTSDTYLVTMSSSILRLSKTSDEMKVEKKYDQKTALIAYLDCFYTETGVQRLSTKKRDLNIDSVEVSSVKKTKTDNANTNNFKSVEERLNLLRSDSISSETSSVVEVGRDDLHAVLIQSLSTGDRQMLEGCFEEKSSDVITSTLRKCSLKEAESILAKITSRVVKRPMRMLELSPWIQGIVAVFKGRVRGLEGLRKLIEERTEGVKELRELEGRLSLIGE</sequence>
<keyword evidence="2" id="KW-0539">Nucleus</keyword>
<proteinExistence type="predicted"/>
<gene>
    <name evidence="3" type="ORF">TrLO_g7018</name>
</gene>
<dbReference type="InterPro" id="IPR052414">
    <property type="entry name" value="U3_snoRNA-assoc_WDR"/>
</dbReference>
<comment type="subcellular location">
    <subcellularLocation>
        <location evidence="1">Nucleus</location>
    </subcellularLocation>
</comment>
<evidence type="ECO:0000313" key="3">
    <source>
        <dbReference type="EMBL" id="GMH72836.1"/>
    </source>
</evidence>
<dbReference type="PANTHER" id="PTHR44267">
    <property type="entry name" value="WD REPEAT-CONTAINING PROTEIN 43"/>
    <property type="match status" value="1"/>
</dbReference>
<dbReference type="GO" id="GO:0000462">
    <property type="term" value="P:maturation of SSU-rRNA from tricistronic rRNA transcript (SSU-rRNA, 5.8S rRNA, LSU-rRNA)"/>
    <property type="evidence" value="ECO:0007669"/>
    <property type="project" value="TreeGrafter"/>
</dbReference>